<protein>
    <recommendedName>
        <fullName evidence="2">Hpc2-related domain-containing protein</fullName>
    </recommendedName>
</protein>
<evidence type="ECO:0000313" key="4">
    <source>
        <dbReference type="Proteomes" id="UP000014978"/>
    </source>
</evidence>
<dbReference type="InterPro" id="IPR014840">
    <property type="entry name" value="HRD"/>
</dbReference>
<comment type="caution">
    <text evidence="3">The sequence shown here is derived from an EMBL/GenBank/DDBJ whole genome shotgun (WGS) entry which is preliminary data.</text>
</comment>
<dbReference type="HOGENOM" id="CLU_2185658_0_0_1"/>
<dbReference type="InParanoid" id="S7W6D9"/>
<feature type="compositionally biased region" description="Basic and acidic residues" evidence="1">
    <location>
        <begin position="79"/>
        <end position="109"/>
    </location>
</feature>
<feature type="domain" description="Hpc2-related" evidence="2">
    <location>
        <begin position="29"/>
        <end position="66"/>
    </location>
</feature>
<accession>S7W6D9</accession>
<name>S7W6D9_SPRLO</name>
<evidence type="ECO:0000259" key="2">
    <source>
        <dbReference type="Pfam" id="PF08729"/>
    </source>
</evidence>
<feature type="region of interest" description="Disordered" evidence="1">
    <location>
        <begin position="70"/>
        <end position="109"/>
    </location>
</feature>
<dbReference type="Proteomes" id="UP000014978">
    <property type="component" value="Unassembled WGS sequence"/>
</dbReference>
<evidence type="ECO:0000313" key="3">
    <source>
        <dbReference type="EMBL" id="EPR78341.1"/>
    </source>
</evidence>
<keyword evidence="4" id="KW-1185">Reference proteome</keyword>
<gene>
    <name evidence="3" type="ORF">SLOPH_1192</name>
</gene>
<dbReference type="VEuPathDB" id="MicrosporidiaDB:SLOPH_1192"/>
<dbReference type="Pfam" id="PF08729">
    <property type="entry name" value="HUN"/>
    <property type="match status" value="1"/>
</dbReference>
<evidence type="ECO:0000256" key="1">
    <source>
        <dbReference type="SAM" id="MobiDB-lite"/>
    </source>
</evidence>
<proteinExistence type="predicted"/>
<dbReference type="EMBL" id="ATCN01000853">
    <property type="protein sequence ID" value="EPR78341.1"/>
    <property type="molecule type" value="Genomic_DNA"/>
</dbReference>
<organism evidence="3 4">
    <name type="scientific">Spraguea lophii (strain 42_110)</name>
    <name type="common">Microsporidian parasite</name>
    <dbReference type="NCBI Taxonomy" id="1358809"/>
    <lineage>
        <taxon>Eukaryota</taxon>
        <taxon>Fungi</taxon>
        <taxon>Fungi incertae sedis</taxon>
        <taxon>Microsporidia</taxon>
        <taxon>Spragueidae</taxon>
        <taxon>Spraguea</taxon>
    </lineage>
</organism>
<reference evidence="4" key="1">
    <citation type="journal article" date="2013" name="PLoS Genet.">
        <title>The genome of Spraguea lophii and the basis of host-microsporidian interactions.</title>
        <authorList>
            <person name="Campbell S.E."/>
            <person name="Williams T.A."/>
            <person name="Yousuf A."/>
            <person name="Soanes D.M."/>
            <person name="Paszkiewicz K.H."/>
            <person name="Williams B.A.P."/>
        </authorList>
    </citation>
    <scope>NUCLEOTIDE SEQUENCE [LARGE SCALE GENOMIC DNA]</scope>
    <source>
        <strain evidence="4">42_110</strain>
    </source>
</reference>
<dbReference type="AlphaFoldDB" id="S7W6D9"/>
<sequence>MFNKEIPIDIMSSTEINFVANIQKRPRRSKEDYDAEDSFVDNLEGEDEMVYIECTMDDFFVYSGTLPTTAKRVAKKYKKREERKSKDKEDKNTKEEKKEKDDINNKTDV</sequence>
<dbReference type="OrthoDB" id="2196297at2759"/>